<organism evidence="3 5">
    <name type="scientific">Russula ochroleuca</name>
    <dbReference type="NCBI Taxonomy" id="152965"/>
    <lineage>
        <taxon>Eukaryota</taxon>
        <taxon>Fungi</taxon>
        <taxon>Dikarya</taxon>
        <taxon>Basidiomycota</taxon>
        <taxon>Agaricomycotina</taxon>
        <taxon>Agaricomycetes</taxon>
        <taxon>Russulales</taxon>
        <taxon>Russulaceae</taxon>
        <taxon>Russula</taxon>
    </lineage>
</organism>
<dbReference type="OrthoDB" id="1711136at2759"/>
<feature type="compositionally biased region" description="Polar residues" evidence="1">
    <location>
        <begin position="510"/>
        <end position="522"/>
    </location>
</feature>
<dbReference type="GO" id="GO:0005737">
    <property type="term" value="C:cytoplasm"/>
    <property type="evidence" value="ECO:0007669"/>
    <property type="project" value="TreeGrafter"/>
</dbReference>
<dbReference type="InterPro" id="IPR001841">
    <property type="entry name" value="Znf_RING"/>
</dbReference>
<reference evidence="3" key="2">
    <citation type="journal article" date="2020" name="Nat. Commun.">
        <title>Large-scale genome sequencing of mycorrhizal fungi provides insights into the early evolution of symbiotic traits.</title>
        <authorList>
            <person name="Miyauchi S."/>
            <person name="Kiss E."/>
            <person name="Kuo A."/>
            <person name="Drula E."/>
            <person name="Kohler A."/>
            <person name="Sanchez-Garcia M."/>
            <person name="Morin E."/>
            <person name="Andreopoulos B."/>
            <person name="Barry K.W."/>
            <person name="Bonito G."/>
            <person name="Buee M."/>
            <person name="Carver A."/>
            <person name="Chen C."/>
            <person name="Cichocki N."/>
            <person name="Clum A."/>
            <person name="Culley D."/>
            <person name="Crous P.W."/>
            <person name="Fauchery L."/>
            <person name="Girlanda M."/>
            <person name="Hayes R.D."/>
            <person name="Keri Z."/>
            <person name="LaButti K."/>
            <person name="Lipzen A."/>
            <person name="Lombard V."/>
            <person name="Magnuson J."/>
            <person name="Maillard F."/>
            <person name="Murat C."/>
            <person name="Nolan M."/>
            <person name="Ohm R.A."/>
            <person name="Pangilinan J."/>
            <person name="Pereira M.F."/>
            <person name="Perotto S."/>
            <person name="Peter M."/>
            <person name="Pfister S."/>
            <person name="Riley R."/>
            <person name="Sitrit Y."/>
            <person name="Stielow J.B."/>
            <person name="Szollosi G."/>
            <person name="Zifcakova L."/>
            <person name="Stursova M."/>
            <person name="Spatafora J.W."/>
            <person name="Tedersoo L."/>
            <person name="Vaario L.M."/>
            <person name="Yamada A."/>
            <person name="Yan M."/>
            <person name="Wang P."/>
            <person name="Xu J."/>
            <person name="Bruns T."/>
            <person name="Baldrian P."/>
            <person name="Vilgalys R."/>
            <person name="Dunand C."/>
            <person name="Henrissat B."/>
            <person name="Grigoriev I.V."/>
            <person name="Hibbett D."/>
            <person name="Nagy L.G."/>
            <person name="Martin F.M."/>
        </authorList>
    </citation>
    <scope>NUCLEOTIDE SEQUENCE</scope>
    <source>
        <strain evidence="3">Prilba</strain>
    </source>
</reference>
<dbReference type="Proteomes" id="UP000759537">
    <property type="component" value="Unassembled WGS sequence"/>
</dbReference>
<feature type="region of interest" description="Disordered" evidence="1">
    <location>
        <begin position="71"/>
        <end position="97"/>
    </location>
</feature>
<evidence type="ECO:0000313" key="5">
    <source>
        <dbReference type="Proteomes" id="UP000759537"/>
    </source>
</evidence>
<accession>A0A9P5JTX0</accession>
<sequence>MRQCWPGRYLSPCSAVNGRLRRSLHYPPHPFFFSFPNPTSPMPSFSQWYSQQYAAWNRTRRLRASPYLARTETNTSRRATSLAAGTANAPSATNDVEANLSVPPKETRQETLFGPNIGIVSDGPTWAQSHDATKSASSDFLTPEIVRRWVEMSKETIQPTTTLQALVNLKRPALRLSPLTQTSDDLTAGAESHDNHALEFEYDCDAPKCSITVQVIVSSNEPNPHGNSSLSTRITVYESVFEGGFGRLLKLEDGATVDLGRFEHIATRGAQAVDVDHSSPKVETDLITSQIAELPEIAAQPNITSAPTSDHQDNARKRRFTALHFRRRSQNQSVSGPALAVVDNDAAATTEGGEREKDLPSEDGVRIVIQLVALDDFGKELSSVNRQSTYLHVVRLGSPVVGEDHRSWVVKVVKREATIGPHTFHLHEIYGLSSASTQPIAPAVNPTTHTYPPAASAPAEDEPSSECLVCLSSPREVVLLPCRHLVACKECAINMVEFGAGGAIMHTEESTTIPEPQPNETAETPAIDDSGPPALAARPAEEDSPSPVAVRENEGNAESSANEPSQVAAQPVREEDLVASSASAPPSGPATLVPPNLVEPSTAPAPQNPRRKRRAKGWSCPVCRQPYTSLLRITTTPPPMDGGKEAKRFSTSTVDHPLTPTVHAAPATATGLTSPTPALESTPEEPAAAALAPSRSLRPVFLRALSRRPADPVSPV</sequence>
<dbReference type="SMART" id="SM00184">
    <property type="entry name" value="RING"/>
    <property type="match status" value="1"/>
</dbReference>
<evidence type="ECO:0000313" key="3">
    <source>
        <dbReference type="EMBL" id="KAF8461656.1"/>
    </source>
</evidence>
<feature type="domain" description="RING-type" evidence="2">
    <location>
        <begin position="467"/>
        <end position="623"/>
    </location>
</feature>
<dbReference type="Gene3D" id="3.30.40.10">
    <property type="entry name" value="Zinc/RING finger domain, C3HC4 (zinc finger)"/>
    <property type="match status" value="1"/>
</dbReference>
<keyword evidence="5" id="KW-1185">Reference proteome</keyword>
<dbReference type="GO" id="GO:0061630">
    <property type="term" value="F:ubiquitin protein ligase activity"/>
    <property type="evidence" value="ECO:0007669"/>
    <property type="project" value="UniProtKB-EC"/>
</dbReference>
<gene>
    <name evidence="4" type="ORF">DFH94DRAFT_134430</name>
    <name evidence="3" type="ORF">DFH94DRAFT_85109</name>
</gene>
<dbReference type="PANTHER" id="PTHR22996:SF0">
    <property type="entry name" value="RE60872P-RELATED"/>
    <property type="match status" value="1"/>
</dbReference>
<feature type="compositionally biased region" description="Low complexity" evidence="1">
    <location>
        <begin position="657"/>
        <end position="697"/>
    </location>
</feature>
<evidence type="ECO:0000256" key="1">
    <source>
        <dbReference type="SAM" id="MobiDB-lite"/>
    </source>
</evidence>
<dbReference type="GO" id="GO:0008270">
    <property type="term" value="F:zinc ion binding"/>
    <property type="evidence" value="ECO:0007669"/>
    <property type="project" value="UniProtKB-KW"/>
</dbReference>
<protein>
    <recommendedName>
        <fullName evidence="2">RING-type domain-containing protein</fullName>
    </recommendedName>
</protein>
<name>A0A9P5JTX0_9AGAM</name>
<feature type="region of interest" description="Disordered" evidence="1">
    <location>
        <begin position="510"/>
        <end position="618"/>
    </location>
</feature>
<dbReference type="EMBL" id="WHVB01000120">
    <property type="protein sequence ID" value="KAF8461656.1"/>
    <property type="molecule type" value="Genomic_DNA"/>
</dbReference>
<dbReference type="PANTHER" id="PTHR22996">
    <property type="entry name" value="MAHOGUNIN"/>
    <property type="match status" value="1"/>
</dbReference>
<dbReference type="EMBL" id="WHVB01000017">
    <property type="protein sequence ID" value="KAF8474525.1"/>
    <property type="molecule type" value="Genomic_DNA"/>
</dbReference>
<dbReference type="InterPro" id="IPR045194">
    <property type="entry name" value="MGRN1/RNF157-like"/>
</dbReference>
<evidence type="ECO:0000313" key="4">
    <source>
        <dbReference type="EMBL" id="KAF8474525.1"/>
    </source>
</evidence>
<reference evidence="3" key="1">
    <citation type="submission" date="2019-10" db="EMBL/GenBank/DDBJ databases">
        <authorList>
            <consortium name="DOE Joint Genome Institute"/>
            <person name="Kuo A."/>
            <person name="Miyauchi S."/>
            <person name="Kiss E."/>
            <person name="Drula E."/>
            <person name="Kohler A."/>
            <person name="Sanchez-Garcia M."/>
            <person name="Andreopoulos B."/>
            <person name="Barry K.W."/>
            <person name="Bonito G."/>
            <person name="Buee M."/>
            <person name="Carver A."/>
            <person name="Chen C."/>
            <person name="Cichocki N."/>
            <person name="Clum A."/>
            <person name="Culley D."/>
            <person name="Crous P.W."/>
            <person name="Fauchery L."/>
            <person name="Girlanda M."/>
            <person name="Hayes R."/>
            <person name="Keri Z."/>
            <person name="LaButti K."/>
            <person name="Lipzen A."/>
            <person name="Lombard V."/>
            <person name="Magnuson J."/>
            <person name="Maillard F."/>
            <person name="Morin E."/>
            <person name="Murat C."/>
            <person name="Nolan M."/>
            <person name="Ohm R."/>
            <person name="Pangilinan J."/>
            <person name="Pereira M."/>
            <person name="Perotto S."/>
            <person name="Peter M."/>
            <person name="Riley R."/>
            <person name="Sitrit Y."/>
            <person name="Stielow B."/>
            <person name="Szollosi G."/>
            <person name="Zifcakova L."/>
            <person name="Stursova M."/>
            <person name="Spatafora J.W."/>
            <person name="Tedersoo L."/>
            <person name="Vaario L.-M."/>
            <person name="Yamada A."/>
            <person name="Yan M."/>
            <person name="Wang P."/>
            <person name="Xu J."/>
            <person name="Bruns T."/>
            <person name="Baldrian P."/>
            <person name="Vilgalys R."/>
            <person name="Henrissat B."/>
            <person name="Grigoriev I.V."/>
            <person name="Hibbett D."/>
            <person name="Nagy L.G."/>
            <person name="Martin F.M."/>
        </authorList>
    </citation>
    <scope>NUCLEOTIDE SEQUENCE</scope>
    <source>
        <strain evidence="3">Prilba</strain>
    </source>
</reference>
<dbReference type="InterPro" id="IPR013083">
    <property type="entry name" value="Znf_RING/FYVE/PHD"/>
</dbReference>
<comment type="caution">
    <text evidence="3">The sequence shown here is derived from an EMBL/GenBank/DDBJ whole genome shotgun (WGS) entry which is preliminary data.</text>
</comment>
<proteinExistence type="predicted"/>
<evidence type="ECO:0000259" key="2">
    <source>
        <dbReference type="SMART" id="SM00184"/>
    </source>
</evidence>
<dbReference type="Pfam" id="PF13920">
    <property type="entry name" value="zf-C3HC4_3"/>
    <property type="match status" value="1"/>
</dbReference>
<feature type="region of interest" description="Disordered" evidence="1">
    <location>
        <begin position="631"/>
        <end position="697"/>
    </location>
</feature>
<dbReference type="GO" id="GO:0016567">
    <property type="term" value="P:protein ubiquitination"/>
    <property type="evidence" value="ECO:0007669"/>
    <property type="project" value="TreeGrafter"/>
</dbReference>
<dbReference type="AlphaFoldDB" id="A0A9P5JTX0"/>